<sequence length="165" mass="18085">MALNGYARLTLNGTALTGDVSVDHVGSVDVQSDHVEVQRLTFGADVARAPGSGQATGRRQYQPIRFVKRIDRSTPLLYRALAQNERVAGDILLFDLNPDDGTLRHFFTVTIANGVVSGISSVLPDTRDTQQSWDAYEEVSLTFASITLTHDPTGTEMQDQFGRFL</sequence>
<name>A0ABP5D873_9MICO</name>
<protein>
    <recommendedName>
        <fullName evidence="3">Type VI secretion system tube protein Hcp</fullName>
    </recommendedName>
</protein>
<dbReference type="InterPro" id="IPR052947">
    <property type="entry name" value="T6SS_Hcp1_domain"/>
</dbReference>
<evidence type="ECO:0000313" key="2">
    <source>
        <dbReference type="Proteomes" id="UP001500326"/>
    </source>
</evidence>
<reference evidence="2" key="1">
    <citation type="journal article" date="2019" name="Int. J. Syst. Evol. Microbiol.">
        <title>The Global Catalogue of Microorganisms (GCM) 10K type strain sequencing project: providing services to taxonomists for standard genome sequencing and annotation.</title>
        <authorList>
            <consortium name="The Broad Institute Genomics Platform"/>
            <consortium name="The Broad Institute Genome Sequencing Center for Infectious Disease"/>
            <person name="Wu L."/>
            <person name="Ma J."/>
        </authorList>
    </citation>
    <scope>NUCLEOTIDE SEQUENCE [LARGE SCALE GENOMIC DNA]</scope>
    <source>
        <strain evidence="2">JCM 14902</strain>
    </source>
</reference>
<dbReference type="PANTHER" id="PTHR34319:SF7">
    <property type="entry name" value="HNH ENDONUCLEASE DOMAIN-CONTAINING PROTEIN"/>
    <property type="match status" value="1"/>
</dbReference>
<dbReference type="InterPro" id="IPR036624">
    <property type="entry name" value="Hcp1-lik_sf"/>
</dbReference>
<proteinExistence type="predicted"/>
<organism evidence="1 2">
    <name type="scientific">Microbacterium pumilum</name>
    <dbReference type="NCBI Taxonomy" id="344165"/>
    <lineage>
        <taxon>Bacteria</taxon>
        <taxon>Bacillati</taxon>
        <taxon>Actinomycetota</taxon>
        <taxon>Actinomycetes</taxon>
        <taxon>Micrococcales</taxon>
        <taxon>Microbacteriaceae</taxon>
        <taxon>Microbacterium</taxon>
    </lineage>
</organism>
<dbReference type="PANTHER" id="PTHR34319">
    <property type="entry name" value="MAJOR EXPORTED PROTEIN"/>
    <property type="match status" value="1"/>
</dbReference>
<dbReference type="Pfam" id="PF05638">
    <property type="entry name" value="T6SS_HCP"/>
    <property type="match status" value="1"/>
</dbReference>
<keyword evidence="2" id="KW-1185">Reference proteome</keyword>
<evidence type="ECO:0000313" key="1">
    <source>
        <dbReference type="EMBL" id="GAA1975689.1"/>
    </source>
</evidence>
<dbReference type="RefSeq" id="WP_344058337.1">
    <property type="nucleotide sequence ID" value="NZ_BAAAOH010000001.1"/>
</dbReference>
<dbReference type="NCBIfam" id="TIGR03344">
    <property type="entry name" value="VI_effect_Hcp1"/>
    <property type="match status" value="1"/>
</dbReference>
<dbReference type="Gene3D" id="2.30.110.20">
    <property type="entry name" value="Hcp1-like"/>
    <property type="match status" value="1"/>
</dbReference>
<accession>A0ABP5D873</accession>
<dbReference type="EMBL" id="BAAAOH010000001">
    <property type="protein sequence ID" value="GAA1975689.1"/>
    <property type="molecule type" value="Genomic_DNA"/>
</dbReference>
<comment type="caution">
    <text evidence="1">The sequence shown here is derived from an EMBL/GenBank/DDBJ whole genome shotgun (WGS) entry which is preliminary data.</text>
</comment>
<dbReference type="Proteomes" id="UP001500326">
    <property type="component" value="Unassembled WGS sequence"/>
</dbReference>
<dbReference type="SUPFAM" id="SSF141452">
    <property type="entry name" value="Hcp1-like"/>
    <property type="match status" value="1"/>
</dbReference>
<evidence type="ECO:0008006" key="3">
    <source>
        <dbReference type="Google" id="ProtNLM"/>
    </source>
</evidence>
<dbReference type="InterPro" id="IPR008514">
    <property type="entry name" value="T6SS_Hcp"/>
</dbReference>
<gene>
    <name evidence="1" type="ORF">GCM10009777_05730</name>
</gene>